<dbReference type="GO" id="GO:0005634">
    <property type="term" value="C:nucleus"/>
    <property type="evidence" value="ECO:0007669"/>
    <property type="project" value="UniProtKB-SubCell"/>
</dbReference>
<sequence>MDTLSWEEPLTHRMKVERNLNFSTISNDEDEFGFSRKKTARDPMSHRIIEKRRRDRMNNCLADLSRLVPTNYLKKGRGRIEKTEIIEMAIKHLKHLQAHPCHDPANCEVAKTTEKDHAKQFTMGFHDCLNETIRYMADCEGLYPSEGPCYRLVQHLRNYFAKVYGRYGGSHSPSRLPNDDKSSIQMEVDCHSNSYSSDHRSNGEITTDIMYSNCTSFHNRMPEVSELKQEAEINGHLQIHLAPQPVKATSQLREMLQNPGLPKDTARSNNFSSISAAPSPVSVMVEAPPSNQSETSSTKSEEVCYKFKNTIKHRFNADLNNHMDGHLSEKMEEDHNNNKISMAEQYPLKSSPSIQVKSPDDRSGICKNPDERLGNNSLCKSMSENPHIHKRLNGLCKTPEDRLGHDGLCGSDSYIGHAFSPYPTTHPAAELMVKIPDRTVVHNPTDTRPLSSSYSSATQWDSHTETASNSGSDSSPPPNAVRSNGSSSGYSTNGENNHGPSVLKSSHSPGLSTSSYTPDRMSNRSPSPHTVGVPIFALHPKGSFYIPLTVESSLLIPYLAGTDDLAPVLHPISICVNLSSHSLKVEKPNGSTLQYRSQSSFLMDKFHDRFVYPEKSLFYPCSISPQRNGCT</sequence>
<dbReference type="AlphaFoldDB" id="A0AAV6UXK6"/>
<dbReference type="EMBL" id="JAFNEN010000239">
    <property type="protein sequence ID" value="KAG8188379.1"/>
    <property type="molecule type" value="Genomic_DNA"/>
</dbReference>
<evidence type="ECO:0000256" key="5">
    <source>
        <dbReference type="ARBA" id="ARBA00023242"/>
    </source>
</evidence>
<dbReference type="Proteomes" id="UP000827092">
    <property type="component" value="Unassembled WGS sequence"/>
</dbReference>
<evidence type="ECO:0000313" key="10">
    <source>
        <dbReference type="Proteomes" id="UP000827092"/>
    </source>
</evidence>
<evidence type="ECO:0008006" key="11">
    <source>
        <dbReference type="Google" id="ProtNLM"/>
    </source>
</evidence>
<keyword evidence="4" id="KW-0804">Transcription</keyword>
<evidence type="ECO:0000256" key="2">
    <source>
        <dbReference type="ARBA" id="ARBA00023015"/>
    </source>
</evidence>
<dbReference type="FunFam" id="4.10.280.10:FF:000079">
    <property type="entry name" value="CLUMA_CG001539, isoform A"/>
    <property type="match status" value="1"/>
</dbReference>
<keyword evidence="2" id="KW-0805">Transcription regulation</keyword>
<feature type="compositionally biased region" description="Low complexity" evidence="6">
    <location>
        <begin position="483"/>
        <end position="497"/>
    </location>
</feature>
<dbReference type="Gene3D" id="6.10.250.980">
    <property type="match status" value="1"/>
</dbReference>
<keyword evidence="5" id="KW-0539">Nucleus</keyword>
<dbReference type="CDD" id="cd11440">
    <property type="entry name" value="bHLH-O_Cwo_like"/>
    <property type="match status" value="1"/>
</dbReference>
<feature type="domain" description="Orange" evidence="8">
    <location>
        <begin position="121"/>
        <end position="156"/>
    </location>
</feature>
<dbReference type="GO" id="GO:0003677">
    <property type="term" value="F:DNA binding"/>
    <property type="evidence" value="ECO:0007669"/>
    <property type="project" value="UniProtKB-KW"/>
</dbReference>
<dbReference type="GO" id="GO:0046983">
    <property type="term" value="F:protein dimerization activity"/>
    <property type="evidence" value="ECO:0007669"/>
    <property type="project" value="InterPro"/>
</dbReference>
<evidence type="ECO:0000259" key="7">
    <source>
        <dbReference type="PROSITE" id="PS50888"/>
    </source>
</evidence>
<dbReference type="PROSITE" id="PS50888">
    <property type="entry name" value="BHLH"/>
    <property type="match status" value="1"/>
</dbReference>
<dbReference type="InterPro" id="IPR011598">
    <property type="entry name" value="bHLH_dom"/>
</dbReference>
<gene>
    <name evidence="9" type="ORF">JTE90_019284</name>
</gene>
<dbReference type="InterPro" id="IPR003650">
    <property type="entry name" value="Orange_dom"/>
</dbReference>
<dbReference type="InterPro" id="IPR050370">
    <property type="entry name" value="HES_HEY"/>
</dbReference>
<feature type="compositionally biased region" description="Polar residues" evidence="6">
    <location>
        <begin position="503"/>
        <end position="517"/>
    </location>
</feature>
<evidence type="ECO:0000256" key="6">
    <source>
        <dbReference type="SAM" id="MobiDB-lite"/>
    </source>
</evidence>
<dbReference type="PROSITE" id="PS51054">
    <property type="entry name" value="ORANGE"/>
    <property type="match status" value="1"/>
</dbReference>
<evidence type="ECO:0000256" key="3">
    <source>
        <dbReference type="ARBA" id="ARBA00023125"/>
    </source>
</evidence>
<proteinExistence type="predicted"/>
<keyword evidence="3" id="KW-0238">DNA-binding</keyword>
<feature type="region of interest" description="Disordered" evidence="6">
    <location>
        <begin position="442"/>
        <end position="527"/>
    </location>
</feature>
<dbReference type="SUPFAM" id="SSF158457">
    <property type="entry name" value="Orange domain-like"/>
    <property type="match status" value="1"/>
</dbReference>
<organism evidence="9 10">
    <name type="scientific">Oedothorax gibbosus</name>
    <dbReference type="NCBI Taxonomy" id="931172"/>
    <lineage>
        <taxon>Eukaryota</taxon>
        <taxon>Metazoa</taxon>
        <taxon>Ecdysozoa</taxon>
        <taxon>Arthropoda</taxon>
        <taxon>Chelicerata</taxon>
        <taxon>Arachnida</taxon>
        <taxon>Araneae</taxon>
        <taxon>Araneomorphae</taxon>
        <taxon>Entelegynae</taxon>
        <taxon>Araneoidea</taxon>
        <taxon>Linyphiidae</taxon>
        <taxon>Erigoninae</taxon>
        <taxon>Oedothorax</taxon>
    </lineage>
</organism>
<evidence type="ECO:0000313" key="9">
    <source>
        <dbReference type="EMBL" id="KAG8188379.1"/>
    </source>
</evidence>
<dbReference type="SMART" id="SM00511">
    <property type="entry name" value="ORANGE"/>
    <property type="match status" value="1"/>
</dbReference>
<protein>
    <recommendedName>
        <fullName evidence="11">Hairy/enhancer-of-split related with YRPW motif protein</fullName>
    </recommendedName>
</protein>
<dbReference type="GO" id="GO:0006355">
    <property type="term" value="P:regulation of DNA-templated transcription"/>
    <property type="evidence" value="ECO:0007669"/>
    <property type="project" value="InterPro"/>
</dbReference>
<name>A0AAV6UXK6_9ARAC</name>
<feature type="compositionally biased region" description="Basic and acidic residues" evidence="6">
    <location>
        <begin position="358"/>
        <end position="373"/>
    </location>
</feature>
<accession>A0AAV6UXK6</accession>
<feature type="compositionally biased region" description="Polar residues" evidence="6">
    <location>
        <begin position="442"/>
        <end position="467"/>
    </location>
</feature>
<dbReference type="Pfam" id="PF00010">
    <property type="entry name" value="HLH"/>
    <property type="match status" value="1"/>
</dbReference>
<comment type="caution">
    <text evidence="9">The sequence shown here is derived from an EMBL/GenBank/DDBJ whole genome shotgun (WGS) entry which is preliminary data.</text>
</comment>
<dbReference type="InterPro" id="IPR036638">
    <property type="entry name" value="HLH_DNA-bd_sf"/>
</dbReference>
<feature type="domain" description="BHLH" evidence="7">
    <location>
        <begin position="41"/>
        <end position="96"/>
    </location>
</feature>
<keyword evidence="10" id="KW-1185">Reference proteome</keyword>
<evidence type="ECO:0000259" key="8">
    <source>
        <dbReference type="PROSITE" id="PS51054"/>
    </source>
</evidence>
<evidence type="ECO:0000256" key="1">
    <source>
        <dbReference type="ARBA" id="ARBA00004123"/>
    </source>
</evidence>
<evidence type="ECO:0000256" key="4">
    <source>
        <dbReference type="ARBA" id="ARBA00023163"/>
    </source>
</evidence>
<feature type="compositionally biased region" description="Polar residues" evidence="6">
    <location>
        <begin position="374"/>
        <end position="383"/>
    </location>
</feature>
<reference evidence="9 10" key="1">
    <citation type="journal article" date="2022" name="Nat. Ecol. Evol.">
        <title>A masculinizing supergene underlies an exaggerated male reproductive morph in a spider.</title>
        <authorList>
            <person name="Hendrickx F."/>
            <person name="De Corte Z."/>
            <person name="Sonet G."/>
            <person name="Van Belleghem S.M."/>
            <person name="Kostlbacher S."/>
            <person name="Vangestel C."/>
        </authorList>
    </citation>
    <scope>NUCLEOTIDE SEQUENCE [LARGE SCALE GENOMIC DNA]</scope>
    <source>
        <strain evidence="9">W744_W776</strain>
    </source>
</reference>
<dbReference type="SMART" id="SM00353">
    <property type="entry name" value="HLH"/>
    <property type="match status" value="1"/>
</dbReference>
<dbReference type="Pfam" id="PF07527">
    <property type="entry name" value="Hairy_orange"/>
    <property type="match status" value="1"/>
</dbReference>
<feature type="region of interest" description="Disordered" evidence="6">
    <location>
        <begin position="345"/>
        <end position="383"/>
    </location>
</feature>
<comment type="subcellular location">
    <subcellularLocation>
        <location evidence="1">Nucleus</location>
    </subcellularLocation>
</comment>
<dbReference type="Gene3D" id="4.10.280.10">
    <property type="entry name" value="Helix-loop-helix DNA-binding domain"/>
    <property type="match status" value="1"/>
</dbReference>
<dbReference type="PANTHER" id="PTHR10985">
    <property type="entry name" value="BASIC HELIX-LOOP-HELIX TRANSCRIPTION FACTOR, HES-RELATED"/>
    <property type="match status" value="1"/>
</dbReference>
<dbReference type="SUPFAM" id="SSF47459">
    <property type="entry name" value="HLH, helix-loop-helix DNA-binding domain"/>
    <property type="match status" value="1"/>
</dbReference>